<proteinExistence type="inferred from homology"/>
<reference evidence="4" key="1">
    <citation type="submission" date="2010-01" db="EMBL/GenBank/DDBJ databases">
        <title>Complete sequence of plasmid1 of Zymomonas mobilis subsp. mobilis ZM4.</title>
        <authorList>
            <consortium name="US DOE Joint Genome Institute"/>
            <person name="Lucas S."/>
            <person name="Copeland A."/>
            <person name="Lapidus A."/>
            <person name="Glavina del Rio T."/>
            <person name="Tice H."/>
            <person name="Bruce D."/>
            <person name="Goodwin L."/>
            <person name="Pitluck S."/>
            <person name="Balakireva M."/>
            <person name="Brettin T."/>
            <person name="Detter J.C."/>
            <person name="Han C."/>
            <person name="Larimer F."/>
            <person name="Land M."/>
            <person name="Hauser L."/>
            <person name="Kyrpides N."/>
            <person name="Mikhailova N."/>
            <person name="Pappas K."/>
        </authorList>
    </citation>
    <scope>NUCLEOTIDE SEQUENCE [LARGE SCALE GENOMIC DNA]</scope>
    <source>
        <strain evidence="4">ZM4</strain>
        <plasmid evidence="4">pZZM401</plasmid>
    </source>
</reference>
<dbReference type="PANTHER" id="PTHR40588:SF1">
    <property type="entry name" value="MRNA INTERFERASE TOXIN YAFQ"/>
    <property type="match status" value="1"/>
</dbReference>
<dbReference type="Gene3D" id="3.30.2310.20">
    <property type="entry name" value="RelE-like"/>
    <property type="match status" value="1"/>
</dbReference>
<dbReference type="NCBIfam" id="TIGR00053">
    <property type="entry name" value="YafQ family addiction module toxin"/>
    <property type="match status" value="1"/>
</dbReference>
<dbReference type="GO" id="GO:0006402">
    <property type="term" value="P:mRNA catabolic process"/>
    <property type="evidence" value="ECO:0007669"/>
    <property type="project" value="TreeGrafter"/>
</dbReference>
<geneLocation type="plasmid" evidence="4">
    <name>pZZM401</name>
</geneLocation>
<dbReference type="InterPro" id="IPR035093">
    <property type="entry name" value="RelE/ParE_toxin_dom_sf"/>
</dbReference>
<dbReference type="InterPro" id="IPR004386">
    <property type="entry name" value="Toxin_YafQ-like"/>
</dbReference>
<gene>
    <name evidence="4" type="ORF">ZZM4_0003</name>
</gene>
<evidence type="ECO:0000256" key="3">
    <source>
        <dbReference type="PIRSR" id="PIRSR006156-1"/>
    </source>
</evidence>
<dbReference type="FunFam" id="3.30.2310.20:FF:000003">
    <property type="entry name" value="Type II toxin-antitoxin system YafQ family toxin"/>
    <property type="match status" value="1"/>
</dbReference>
<evidence type="ECO:0000256" key="2">
    <source>
        <dbReference type="ARBA" id="ARBA00061366"/>
    </source>
</evidence>
<dbReference type="GO" id="GO:0004521">
    <property type="term" value="F:RNA endonuclease activity"/>
    <property type="evidence" value="ECO:0007669"/>
    <property type="project" value="TreeGrafter"/>
</dbReference>
<dbReference type="Pfam" id="PF15738">
    <property type="entry name" value="YafQ_toxin"/>
    <property type="match status" value="1"/>
</dbReference>
<feature type="active site" description="Proton donor" evidence="3">
    <location>
        <position position="84"/>
    </location>
</feature>
<dbReference type="GO" id="GO:0006415">
    <property type="term" value="P:translational termination"/>
    <property type="evidence" value="ECO:0007669"/>
    <property type="project" value="TreeGrafter"/>
</dbReference>
<evidence type="ECO:0000256" key="1">
    <source>
        <dbReference type="ARBA" id="ARBA00022649"/>
    </source>
</evidence>
<keyword evidence="4" id="KW-0614">Plasmid</keyword>
<dbReference type="PIRSF" id="PIRSF006156">
    <property type="entry name" value="YafQ"/>
    <property type="match status" value="1"/>
</dbReference>
<dbReference type="InterPro" id="IPR007712">
    <property type="entry name" value="RelE/ParE_toxin"/>
</dbReference>
<dbReference type="GeneID" id="79905288"/>
<accession>A0A806D8N5</accession>
<sequence>MLTPIRSSKFKKDIKKLQKRGKDMEKLKKAILYLINEQALPPTYRNHILSGDWSGYYDLHLEPDWLLLYKITDMELLLARTGSHSDIFK</sequence>
<evidence type="ECO:0000313" key="4">
    <source>
        <dbReference type="EMBL" id="ADC33780.1"/>
    </source>
</evidence>
<keyword evidence="1" id="KW-1277">Toxin-antitoxin system</keyword>
<dbReference type="AlphaFoldDB" id="A0A806D8N5"/>
<dbReference type="EMBL" id="CP001881">
    <property type="protein sequence ID" value="ADC33780.1"/>
    <property type="molecule type" value="Genomic_DNA"/>
</dbReference>
<dbReference type="SUPFAM" id="SSF143011">
    <property type="entry name" value="RelE-like"/>
    <property type="match status" value="1"/>
</dbReference>
<organism evidence="4">
    <name type="scientific">Zymomonas mobilis subsp. mobilis (strain ATCC 31821 / ZM4 / CP4)</name>
    <dbReference type="NCBI Taxonomy" id="264203"/>
    <lineage>
        <taxon>Bacteria</taxon>
        <taxon>Pseudomonadati</taxon>
        <taxon>Pseudomonadota</taxon>
        <taxon>Alphaproteobacteria</taxon>
        <taxon>Sphingomonadales</taxon>
        <taxon>Zymomonadaceae</taxon>
        <taxon>Zymomonas</taxon>
    </lineage>
</organism>
<protein>
    <submittedName>
        <fullName evidence="4">Addiction module toxin, RelE/StbE family</fullName>
    </submittedName>
</protein>
<dbReference type="RefSeq" id="WP_012954670.1">
    <property type="nucleotide sequence ID" value="NC_013784.1"/>
</dbReference>
<comment type="similarity">
    <text evidence="2">Belongs to the RelE toxin family. YafQ subfamily.</text>
</comment>
<dbReference type="PANTHER" id="PTHR40588">
    <property type="entry name" value="MRNA INTERFERASE TOXIN YAFQ"/>
    <property type="match status" value="1"/>
</dbReference>
<dbReference type="NCBIfam" id="TIGR02385">
    <property type="entry name" value="RelE_StbE"/>
    <property type="match status" value="1"/>
</dbReference>
<name>A0A806D8N5_ZYMMO</name>